<proteinExistence type="predicted"/>
<feature type="transmembrane region" description="Helical" evidence="7">
    <location>
        <begin position="504"/>
        <end position="523"/>
    </location>
</feature>
<feature type="transmembrane region" description="Helical" evidence="7">
    <location>
        <begin position="375"/>
        <end position="395"/>
    </location>
</feature>
<feature type="transmembrane region" description="Helical" evidence="7">
    <location>
        <begin position="429"/>
        <end position="448"/>
    </location>
</feature>
<reference evidence="8 9" key="1">
    <citation type="submission" date="2014-03" db="EMBL/GenBank/DDBJ databases">
        <title>Genome sequence of Sphingobium yanoikuyae B1.</title>
        <authorList>
            <person name="Gan H.M."/>
            <person name="Gan H.Y."/>
            <person name="Savka M.A."/>
        </authorList>
    </citation>
    <scope>NUCLEOTIDE SEQUENCE [LARGE SCALE GENOMIC DNA]</scope>
    <source>
        <strain evidence="8 9">B1</strain>
    </source>
</reference>
<gene>
    <name evidence="8" type="ORF">CP98_04960</name>
</gene>
<dbReference type="GO" id="GO:0005886">
    <property type="term" value="C:plasma membrane"/>
    <property type="evidence" value="ECO:0007669"/>
    <property type="project" value="UniProtKB-SubCell"/>
</dbReference>
<keyword evidence="4 7" id="KW-0812">Transmembrane</keyword>
<dbReference type="eggNOG" id="COG1289">
    <property type="taxonomic scope" value="Bacteria"/>
</dbReference>
<dbReference type="PANTHER" id="PTHR30509:SF9">
    <property type="entry name" value="MULTIDRUG RESISTANCE PROTEIN MDTO"/>
    <property type="match status" value="1"/>
</dbReference>
<evidence type="ECO:0000256" key="5">
    <source>
        <dbReference type="ARBA" id="ARBA00022989"/>
    </source>
</evidence>
<comment type="subcellular location">
    <subcellularLocation>
        <location evidence="1">Cell membrane</location>
        <topology evidence="1">Multi-pass membrane protein</topology>
    </subcellularLocation>
</comment>
<dbReference type="Proteomes" id="UP000028534">
    <property type="component" value="Unassembled WGS sequence"/>
</dbReference>
<keyword evidence="2" id="KW-0813">Transport</keyword>
<feature type="transmembrane region" description="Helical" evidence="7">
    <location>
        <begin position="23"/>
        <end position="43"/>
    </location>
</feature>
<evidence type="ECO:0000313" key="9">
    <source>
        <dbReference type="Proteomes" id="UP000028534"/>
    </source>
</evidence>
<dbReference type="STRING" id="13690.AX777_01390"/>
<feature type="transmembrane region" description="Helical" evidence="7">
    <location>
        <begin position="480"/>
        <end position="498"/>
    </location>
</feature>
<evidence type="ECO:0000256" key="4">
    <source>
        <dbReference type="ARBA" id="ARBA00022692"/>
    </source>
</evidence>
<feature type="transmembrane region" description="Helical" evidence="7">
    <location>
        <begin position="122"/>
        <end position="139"/>
    </location>
</feature>
<accession>A0A084E6V9</accession>
<organism evidence="8 9">
    <name type="scientific">Sphingobium yanoikuyae</name>
    <name type="common">Sphingomonas yanoikuyae</name>
    <dbReference type="NCBI Taxonomy" id="13690"/>
    <lineage>
        <taxon>Bacteria</taxon>
        <taxon>Pseudomonadati</taxon>
        <taxon>Pseudomonadota</taxon>
        <taxon>Alphaproteobacteria</taxon>
        <taxon>Sphingomonadales</taxon>
        <taxon>Sphingomonadaceae</taxon>
        <taxon>Sphingobium</taxon>
    </lineage>
</organism>
<name>A0A084E6V9_SPHYA</name>
<feature type="transmembrane region" description="Helical" evidence="7">
    <location>
        <begin position="74"/>
        <end position="91"/>
    </location>
</feature>
<feature type="transmembrane region" description="Helical" evidence="7">
    <location>
        <begin position="151"/>
        <end position="172"/>
    </location>
</feature>
<dbReference type="PATRIC" id="fig|13690.10.peg.5127"/>
<dbReference type="InterPro" id="IPR006726">
    <property type="entry name" value="PHBA_efflux_AaeB/fusaric-R"/>
</dbReference>
<keyword evidence="6 7" id="KW-0472">Membrane</keyword>
<dbReference type="EMBL" id="JGVR01000056">
    <property type="protein sequence ID" value="KEZ13701.1"/>
    <property type="molecule type" value="Genomic_DNA"/>
</dbReference>
<dbReference type="AlphaFoldDB" id="A0A084E6V9"/>
<feature type="transmembrane region" description="Helical" evidence="7">
    <location>
        <begin position="454"/>
        <end position="473"/>
    </location>
</feature>
<dbReference type="GO" id="GO:0022857">
    <property type="term" value="F:transmembrane transporter activity"/>
    <property type="evidence" value="ECO:0007669"/>
    <property type="project" value="InterPro"/>
</dbReference>
<sequence>MCRVTPALPQARWMADRYGGHDALFTLKAFLAAMLAYYIALRIGLDRPYWAIITAYIVAQPLAGAVSSKAMFRLLGTVIGAGVAILLVPLLGNAPELLSLALALWLGLCTFVALLDRTPRAYTFLLAGYTAGIVAFPAVEAQATIFTAASLRAQEIGIGIASATLVHSLVFPRTVSARLQARIDAIMIDAERWSRDSLRVDHGDAIVTRDRRQLATDIHELHQLATYLPFESSALRLKAGVLRALETQLCLLLPLASAVEDRCRQLQRADALPPAVHVLLDDVVAWLGAPDGKGGSPEALRARARACEPDCRLPFAWHAALQLSMLDRLAELVAVHAICRELQAAMGADSIPLSPPAREAIRNARRRVLHRDYGLALRGALATSLTVLIGCLLWILSAWPAGAGAVVIASIICALFSNMDDPAPAAWKVWQGTCCAVLVAAPYAFAILPRVSDFPVLVAVLAPAFLLVGAMMVRRRLAAMAIGMILSLPGLMGLDGYYTGQFDSFANAAIAQMLGALLAVWALKMVRTVGAEQSALRLLRAGWRDLALRTDPRQQPDTVKWINTMLDRIGLLTPRLAELGSDTTAPLLDILRDTRVGMSLDDLHRFRVRAHARDDRLLDVVLGRVRQHFDRLGARGQGDPDPALVRAIDTALATIGRNGAVDDRRLALLALTSLRRNIAPDIPLSPRLDRENSAAA</sequence>
<dbReference type="PANTHER" id="PTHR30509">
    <property type="entry name" value="P-HYDROXYBENZOIC ACID EFFLUX PUMP SUBUNIT-RELATED"/>
    <property type="match status" value="1"/>
</dbReference>
<feature type="transmembrane region" description="Helical" evidence="7">
    <location>
        <begin position="97"/>
        <end position="115"/>
    </location>
</feature>
<evidence type="ECO:0000256" key="3">
    <source>
        <dbReference type="ARBA" id="ARBA00022475"/>
    </source>
</evidence>
<protein>
    <submittedName>
        <fullName evidence="8">Putative membrane protein</fullName>
    </submittedName>
</protein>
<keyword evidence="3" id="KW-1003">Cell membrane</keyword>
<evidence type="ECO:0000256" key="6">
    <source>
        <dbReference type="ARBA" id="ARBA00023136"/>
    </source>
</evidence>
<evidence type="ECO:0000256" key="7">
    <source>
        <dbReference type="SAM" id="Phobius"/>
    </source>
</evidence>
<dbReference type="Pfam" id="PF04632">
    <property type="entry name" value="FUSC"/>
    <property type="match status" value="1"/>
</dbReference>
<evidence type="ECO:0000256" key="2">
    <source>
        <dbReference type="ARBA" id="ARBA00022448"/>
    </source>
</evidence>
<evidence type="ECO:0000256" key="1">
    <source>
        <dbReference type="ARBA" id="ARBA00004651"/>
    </source>
</evidence>
<feature type="transmembrane region" description="Helical" evidence="7">
    <location>
        <begin position="401"/>
        <end position="417"/>
    </location>
</feature>
<keyword evidence="5 7" id="KW-1133">Transmembrane helix</keyword>
<comment type="caution">
    <text evidence="8">The sequence shown here is derived from an EMBL/GenBank/DDBJ whole genome shotgun (WGS) entry which is preliminary data.</text>
</comment>
<evidence type="ECO:0000313" key="8">
    <source>
        <dbReference type="EMBL" id="KEZ13701.1"/>
    </source>
</evidence>